<keyword evidence="6" id="KW-1185">Reference proteome</keyword>
<dbReference type="InterPro" id="IPR051601">
    <property type="entry name" value="Serine_prot/Carboxylest_S33"/>
</dbReference>
<organism evidence="5 6">
    <name type="scientific">Talaromyces rugulosus</name>
    <name type="common">Penicillium rugulosum</name>
    <dbReference type="NCBI Taxonomy" id="121627"/>
    <lineage>
        <taxon>Eukaryota</taxon>
        <taxon>Fungi</taxon>
        <taxon>Dikarya</taxon>
        <taxon>Ascomycota</taxon>
        <taxon>Pezizomycotina</taxon>
        <taxon>Eurotiomycetes</taxon>
        <taxon>Eurotiomycetidae</taxon>
        <taxon>Eurotiales</taxon>
        <taxon>Trichocomaceae</taxon>
        <taxon>Talaromyces</taxon>
        <taxon>Talaromyces sect. Islandici</taxon>
    </lineage>
</organism>
<gene>
    <name evidence="5" type="ORF">TRUGW13939_00996</name>
</gene>
<protein>
    <recommendedName>
        <fullName evidence="4">Peptidase S33 tripeptidyl aminopeptidase-like C-terminal domain-containing protein</fullName>
    </recommendedName>
</protein>
<comment type="similarity">
    <text evidence="1">Belongs to the peptidase S33 family.</text>
</comment>
<dbReference type="GeneID" id="55988509"/>
<dbReference type="Proteomes" id="UP000509510">
    <property type="component" value="Chromosome I"/>
</dbReference>
<dbReference type="OrthoDB" id="425534at2759"/>
<accession>A0A7H8QJ40</accession>
<keyword evidence="2" id="KW-0378">Hydrolase</keyword>
<proteinExistence type="inferred from homology"/>
<dbReference type="SUPFAM" id="SSF53474">
    <property type="entry name" value="alpha/beta-Hydrolases"/>
    <property type="match status" value="1"/>
</dbReference>
<dbReference type="AlphaFoldDB" id="A0A7H8QJ40"/>
<dbReference type="PANTHER" id="PTHR43248">
    <property type="entry name" value="2-SUCCINYL-6-HYDROXY-2,4-CYCLOHEXADIENE-1-CARBOXYLATE SYNTHASE"/>
    <property type="match status" value="1"/>
</dbReference>
<name>A0A7H8QJ40_TALRU</name>
<evidence type="ECO:0000256" key="3">
    <source>
        <dbReference type="SAM" id="SignalP"/>
    </source>
</evidence>
<dbReference type="RefSeq" id="XP_035340095.1">
    <property type="nucleotide sequence ID" value="XM_035484202.1"/>
</dbReference>
<feature type="chain" id="PRO_5028809611" description="Peptidase S33 tripeptidyl aminopeptidase-like C-terminal domain-containing protein" evidence="3">
    <location>
        <begin position="22"/>
        <end position="524"/>
    </location>
</feature>
<dbReference type="Pfam" id="PF08386">
    <property type="entry name" value="Abhydrolase_4"/>
    <property type="match status" value="1"/>
</dbReference>
<dbReference type="GO" id="GO:0016787">
    <property type="term" value="F:hydrolase activity"/>
    <property type="evidence" value="ECO:0007669"/>
    <property type="project" value="UniProtKB-KW"/>
</dbReference>
<dbReference type="EMBL" id="CP055898">
    <property type="protein sequence ID" value="QKX53916.1"/>
    <property type="molecule type" value="Genomic_DNA"/>
</dbReference>
<dbReference type="KEGG" id="trg:TRUGW13939_00996"/>
<feature type="domain" description="Peptidase S33 tripeptidyl aminopeptidase-like C-terminal" evidence="4">
    <location>
        <begin position="408"/>
        <end position="502"/>
    </location>
</feature>
<evidence type="ECO:0000256" key="2">
    <source>
        <dbReference type="ARBA" id="ARBA00022801"/>
    </source>
</evidence>
<dbReference type="InterPro" id="IPR029058">
    <property type="entry name" value="AB_hydrolase_fold"/>
</dbReference>
<evidence type="ECO:0000313" key="6">
    <source>
        <dbReference type="Proteomes" id="UP000509510"/>
    </source>
</evidence>
<keyword evidence="3" id="KW-0732">Signal</keyword>
<evidence type="ECO:0000313" key="5">
    <source>
        <dbReference type="EMBL" id="QKX53916.1"/>
    </source>
</evidence>
<dbReference type="PANTHER" id="PTHR43248:SF25">
    <property type="entry name" value="AB HYDROLASE-1 DOMAIN-CONTAINING PROTEIN-RELATED"/>
    <property type="match status" value="1"/>
</dbReference>
<evidence type="ECO:0000256" key="1">
    <source>
        <dbReference type="ARBA" id="ARBA00010088"/>
    </source>
</evidence>
<feature type="signal peptide" evidence="3">
    <location>
        <begin position="1"/>
        <end position="21"/>
    </location>
</feature>
<sequence length="524" mass="57043">MIHSRFSFLLQFSALLAAAQGKPNNTPLIQWTTCSNDYSSKLPADCGTLLVPLDYTDPASTETYALDLLRIPATVQPAKGSIVFNFGGPGEVGRSTLAADAPVFQALTGGEHDLISFDPRGTYASNMPLTCFDSEFDLQAYANAQVIPDQDDQATLGKLWVRGALDAAACAKKHKKNGTLIGTAFISRDIMRIAEAVDDDGLLRFWGYSYGTTLGATLVSMFPDKVDKIVLDGVQNPHQYYHAFADVEEWAQSDEVFSGIFSSCVAYPDQCALARDNKTAAELEQSVMALIEQFKYHPIGVGQMTLDNSFLYQTIQNSLYSIAAWQNTTKLLDMLSNGGIDESFVLSIASQTHPTNQQSLLGLSSVYIATEAIHCVDRAARAGTYENFVPTMNELYETSKIMGRGDVSLSMACAQWQLEPKERYEGDFQVTPKNPVLLIGNSYDAHTPIRSARNVSAGFEGSVVLEVNGYGHSSLGLPSKCTLATTASYWVNGTLPEPGTVCQVEARPFANITWKDVIENASKN</sequence>
<dbReference type="InterPro" id="IPR013595">
    <property type="entry name" value="Pept_S33_TAP-like_C"/>
</dbReference>
<reference evidence="6" key="1">
    <citation type="submission" date="2020-06" db="EMBL/GenBank/DDBJ databases">
        <title>A chromosome-scale genome assembly of Talaromyces rugulosus W13939.</title>
        <authorList>
            <person name="Wang B."/>
            <person name="Guo L."/>
            <person name="Ye K."/>
            <person name="Wang L."/>
        </authorList>
    </citation>
    <scope>NUCLEOTIDE SEQUENCE [LARGE SCALE GENOMIC DNA]</scope>
    <source>
        <strain evidence="6">W13939</strain>
    </source>
</reference>
<dbReference type="Gene3D" id="3.40.50.1820">
    <property type="entry name" value="alpha/beta hydrolase"/>
    <property type="match status" value="1"/>
</dbReference>
<evidence type="ECO:0000259" key="4">
    <source>
        <dbReference type="Pfam" id="PF08386"/>
    </source>
</evidence>